<evidence type="ECO:0000256" key="1">
    <source>
        <dbReference type="ARBA" id="ARBA00004123"/>
    </source>
</evidence>
<dbReference type="EMBL" id="KI286549">
    <property type="protein sequence ID" value="ESA10939.1"/>
    <property type="molecule type" value="Genomic_DNA"/>
</dbReference>
<evidence type="ECO:0000256" key="3">
    <source>
        <dbReference type="ARBA" id="ARBA00022737"/>
    </source>
</evidence>
<reference evidence="9" key="1">
    <citation type="submission" date="2013-07" db="EMBL/GenBank/DDBJ databases">
        <title>The genome of an arbuscular mycorrhizal fungus provides insights into the evolution of the oldest plant symbiosis.</title>
        <authorList>
            <consortium name="DOE Joint Genome Institute"/>
            <person name="Tisserant E."/>
            <person name="Malbreil M."/>
            <person name="Kuo A."/>
            <person name="Kohler A."/>
            <person name="Symeonidi A."/>
            <person name="Balestrini R."/>
            <person name="Charron P."/>
            <person name="Duensing N."/>
            <person name="Frei-dit-Frey N."/>
            <person name="Gianinazzi-Pearson V."/>
            <person name="Gilbert B."/>
            <person name="Handa Y."/>
            <person name="Hijri M."/>
            <person name="Kaul R."/>
            <person name="Kawaguchi M."/>
            <person name="Krajinski F."/>
            <person name="Lammers P."/>
            <person name="Lapierre D."/>
            <person name="Masclaux F.G."/>
            <person name="Murat C."/>
            <person name="Morin E."/>
            <person name="Ndikumana S."/>
            <person name="Pagni M."/>
            <person name="Petitpierre D."/>
            <person name="Requena N."/>
            <person name="Rosikiewicz P."/>
            <person name="Riley R."/>
            <person name="Saito K."/>
            <person name="San Clemente H."/>
            <person name="Shapiro H."/>
            <person name="van Tuinen D."/>
            <person name="Becard G."/>
            <person name="Bonfante P."/>
            <person name="Paszkowski U."/>
            <person name="Shachar-Hill Y."/>
            <person name="Young J.P."/>
            <person name="Sanders I.R."/>
            <person name="Henrissat B."/>
            <person name="Rensing S.A."/>
            <person name="Grigoriev I.V."/>
            <person name="Corradi N."/>
            <person name="Roux C."/>
            <person name="Martin F."/>
        </authorList>
    </citation>
    <scope>NUCLEOTIDE SEQUENCE</scope>
    <source>
        <strain evidence="9">DAOM 197198</strain>
    </source>
</reference>
<dbReference type="FunFam" id="3.30.160.60:FF:000145">
    <property type="entry name" value="Zinc finger protein 574"/>
    <property type="match status" value="1"/>
</dbReference>
<protein>
    <recommendedName>
        <fullName evidence="8">C2H2-type domain-containing protein</fullName>
    </recommendedName>
</protein>
<dbReference type="VEuPathDB" id="FungiDB:RhiirFUN_009673"/>
<dbReference type="HOGENOM" id="CLU_113832_0_0_1"/>
<gene>
    <name evidence="9" type="ORF">GLOINDRAFT_97070</name>
</gene>
<evidence type="ECO:0000259" key="8">
    <source>
        <dbReference type="PROSITE" id="PS50157"/>
    </source>
</evidence>
<evidence type="ECO:0000256" key="7">
    <source>
        <dbReference type="PROSITE-ProRule" id="PRU00042"/>
    </source>
</evidence>
<keyword evidence="5" id="KW-0862">Zinc</keyword>
<dbReference type="PROSITE" id="PS50157">
    <property type="entry name" value="ZINC_FINGER_C2H2_2"/>
    <property type="match status" value="1"/>
</dbReference>
<dbReference type="AlphaFoldDB" id="U9TRX9"/>
<evidence type="ECO:0000313" key="9">
    <source>
        <dbReference type="EMBL" id="ESA10939.1"/>
    </source>
</evidence>
<dbReference type="InterPro" id="IPR036236">
    <property type="entry name" value="Znf_C2H2_sf"/>
</dbReference>
<proteinExistence type="predicted"/>
<sequence>MSQSIVSGTIFSPSVTVSSRFECNICGKAFKNKGGLTRHLNTVTKYNDLRSDLDVLPQNTVQQFKDILVHYIHKRLPRGYKRLGKQTVSVPATESQFFAVFKNYIHYYSTTKILANILEMQSWGVKYYDQQQCTYVVLCDDDNNIENEKNPIAQAASTFEITKKSRKLKYERGQLVVKWKKQKNIDFNGNFTQADHIYFHFYNSQAMIQ</sequence>
<name>U9TRX9_RHIID</name>
<evidence type="ECO:0000256" key="5">
    <source>
        <dbReference type="ARBA" id="ARBA00022833"/>
    </source>
</evidence>
<evidence type="ECO:0000256" key="4">
    <source>
        <dbReference type="ARBA" id="ARBA00022771"/>
    </source>
</evidence>
<evidence type="ECO:0000256" key="6">
    <source>
        <dbReference type="ARBA" id="ARBA00023242"/>
    </source>
</evidence>
<keyword evidence="4 7" id="KW-0863">Zinc-finger</keyword>
<dbReference type="InterPro" id="IPR013087">
    <property type="entry name" value="Znf_C2H2_type"/>
</dbReference>
<dbReference type="SUPFAM" id="SSF57667">
    <property type="entry name" value="beta-beta-alpha zinc fingers"/>
    <property type="match status" value="1"/>
</dbReference>
<dbReference type="GO" id="GO:0008270">
    <property type="term" value="F:zinc ion binding"/>
    <property type="evidence" value="ECO:0007669"/>
    <property type="project" value="UniProtKB-KW"/>
</dbReference>
<keyword evidence="2" id="KW-0479">Metal-binding</keyword>
<organism evidence="9">
    <name type="scientific">Rhizophagus irregularis (strain DAOM 181602 / DAOM 197198 / MUCL 43194)</name>
    <name type="common">Arbuscular mycorrhizal fungus</name>
    <name type="synonym">Glomus intraradices</name>
    <dbReference type="NCBI Taxonomy" id="747089"/>
    <lineage>
        <taxon>Eukaryota</taxon>
        <taxon>Fungi</taxon>
        <taxon>Fungi incertae sedis</taxon>
        <taxon>Mucoromycota</taxon>
        <taxon>Glomeromycotina</taxon>
        <taxon>Glomeromycetes</taxon>
        <taxon>Glomerales</taxon>
        <taxon>Glomeraceae</taxon>
        <taxon>Rhizophagus</taxon>
    </lineage>
</organism>
<keyword evidence="3" id="KW-0677">Repeat</keyword>
<dbReference type="Pfam" id="PF00096">
    <property type="entry name" value="zf-C2H2"/>
    <property type="match status" value="1"/>
</dbReference>
<dbReference type="Gene3D" id="3.30.160.60">
    <property type="entry name" value="Classic Zinc Finger"/>
    <property type="match status" value="1"/>
</dbReference>
<feature type="domain" description="C2H2-type" evidence="8">
    <location>
        <begin position="21"/>
        <end position="48"/>
    </location>
</feature>
<evidence type="ECO:0000256" key="2">
    <source>
        <dbReference type="ARBA" id="ARBA00022723"/>
    </source>
</evidence>
<dbReference type="GO" id="GO:0005634">
    <property type="term" value="C:nucleus"/>
    <property type="evidence" value="ECO:0007669"/>
    <property type="project" value="UniProtKB-SubCell"/>
</dbReference>
<comment type="subcellular location">
    <subcellularLocation>
        <location evidence="1">Nucleus</location>
    </subcellularLocation>
</comment>
<accession>U9TRX9</accession>
<keyword evidence="6" id="KW-0539">Nucleus</keyword>